<feature type="compositionally biased region" description="Acidic residues" evidence="1">
    <location>
        <begin position="288"/>
        <end position="322"/>
    </location>
</feature>
<feature type="compositionally biased region" description="Basic and acidic residues" evidence="1">
    <location>
        <begin position="234"/>
        <end position="247"/>
    </location>
</feature>
<evidence type="ECO:0000313" key="2">
    <source>
        <dbReference type="EMBL" id="GBG62140.1"/>
    </source>
</evidence>
<gene>
    <name evidence="2" type="ORF">CBR_g29339</name>
</gene>
<evidence type="ECO:0000256" key="1">
    <source>
        <dbReference type="SAM" id="MobiDB-lite"/>
    </source>
</evidence>
<dbReference type="Proteomes" id="UP000265515">
    <property type="component" value="Unassembled WGS sequence"/>
</dbReference>
<proteinExistence type="predicted"/>
<dbReference type="AlphaFoldDB" id="A0A388JWH7"/>
<feature type="compositionally biased region" description="Basic and acidic residues" evidence="1">
    <location>
        <begin position="159"/>
        <end position="176"/>
    </location>
</feature>
<dbReference type="Gramene" id="GBG62140">
    <property type="protein sequence ID" value="GBG62140"/>
    <property type="gene ID" value="CBR_g29339"/>
</dbReference>
<keyword evidence="3" id="KW-1185">Reference proteome</keyword>
<dbReference type="EMBL" id="BFEA01000026">
    <property type="protein sequence ID" value="GBG62140.1"/>
    <property type="molecule type" value="Genomic_DNA"/>
</dbReference>
<organism evidence="2 3">
    <name type="scientific">Chara braunii</name>
    <name type="common">Braun's stonewort</name>
    <dbReference type="NCBI Taxonomy" id="69332"/>
    <lineage>
        <taxon>Eukaryota</taxon>
        <taxon>Viridiplantae</taxon>
        <taxon>Streptophyta</taxon>
        <taxon>Charophyceae</taxon>
        <taxon>Charales</taxon>
        <taxon>Characeae</taxon>
        <taxon>Chara</taxon>
    </lineage>
</organism>
<sequence length="586" mass="67146">MGRRHVTVDASLLLPGHCRVAGDTSLAFYGQCHVSKCTSLSLLESAMSAPLHGFLPEKEKYNGNMPATSAGSCQYQNHTDVHVDICNFSALAPFQQLVSTDLQSLNEVYEKHVALFNFTNKNRYLPLNEKRKWVMDKLREMESIPGTDPDVSYHKRASKTREEDSLHIDGSLKREPEELERETYTSATGKRKQQSVGLASALPADMETDGSEHSKQSNNVQGEGRVLPNVKTTTIREDSSQRDKAAGLEEGEEDMDCSLTPGRGRKRDRAEENASQSSKEEGEKQSEKDDEGSNDEWKEDDEGSDDEWNEDDADMKEDDEDSLEYVHQYVRSLERARTVEFEVRLTHHKHRRNLRAVTTAANDICTKNRFELPETEREINGFYAAQFGLKTKVENDEIQVDLSSYAQHFEWSKSYEEKYAEKRVKKQRNTTGNSKTEEQTDQTTSDSESVDELNRQTTILEAQVNALRDQNRELDENCLNLKDIATGYNREIEAAARLDTRSNPKRRTIIPYRWNNKYETWEIAYHKSMALLTVIDQDCTQQHLKERISDAVLSRAHILGTKKEAREEWKDQEGSLMWADLRPMIL</sequence>
<feature type="region of interest" description="Disordered" evidence="1">
    <location>
        <begin position="423"/>
        <end position="452"/>
    </location>
</feature>
<comment type="caution">
    <text evidence="2">The sequence shown here is derived from an EMBL/GenBank/DDBJ whole genome shotgun (WGS) entry which is preliminary data.</text>
</comment>
<accession>A0A388JWH7</accession>
<name>A0A388JWH7_CHABU</name>
<feature type="compositionally biased region" description="Basic and acidic residues" evidence="1">
    <location>
        <begin position="268"/>
        <end position="287"/>
    </location>
</feature>
<reference evidence="2 3" key="1">
    <citation type="journal article" date="2018" name="Cell">
        <title>The Chara Genome: Secondary Complexity and Implications for Plant Terrestrialization.</title>
        <authorList>
            <person name="Nishiyama T."/>
            <person name="Sakayama H."/>
            <person name="Vries J.D."/>
            <person name="Buschmann H."/>
            <person name="Saint-Marcoux D."/>
            <person name="Ullrich K.K."/>
            <person name="Haas F.B."/>
            <person name="Vanderstraeten L."/>
            <person name="Becker D."/>
            <person name="Lang D."/>
            <person name="Vosolsobe S."/>
            <person name="Rombauts S."/>
            <person name="Wilhelmsson P.K.I."/>
            <person name="Janitza P."/>
            <person name="Kern R."/>
            <person name="Heyl A."/>
            <person name="Rumpler F."/>
            <person name="Villalobos L.I.A.C."/>
            <person name="Clay J.M."/>
            <person name="Skokan R."/>
            <person name="Toyoda A."/>
            <person name="Suzuki Y."/>
            <person name="Kagoshima H."/>
            <person name="Schijlen E."/>
            <person name="Tajeshwar N."/>
            <person name="Catarino B."/>
            <person name="Hetherington A.J."/>
            <person name="Saltykova A."/>
            <person name="Bonnot C."/>
            <person name="Breuninger H."/>
            <person name="Symeonidi A."/>
            <person name="Radhakrishnan G.V."/>
            <person name="Van Nieuwerburgh F."/>
            <person name="Deforce D."/>
            <person name="Chang C."/>
            <person name="Karol K.G."/>
            <person name="Hedrich R."/>
            <person name="Ulvskov P."/>
            <person name="Glockner G."/>
            <person name="Delwiche C.F."/>
            <person name="Petrasek J."/>
            <person name="Van de Peer Y."/>
            <person name="Friml J."/>
            <person name="Beilby M."/>
            <person name="Dolan L."/>
            <person name="Kohara Y."/>
            <person name="Sugano S."/>
            <person name="Fujiyama A."/>
            <person name="Delaux P.-M."/>
            <person name="Quint M."/>
            <person name="TheiBen G."/>
            <person name="Hagemann M."/>
            <person name="Harholt J."/>
            <person name="Dunand C."/>
            <person name="Zachgo S."/>
            <person name="Langdale J."/>
            <person name="Maumus F."/>
            <person name="Straeten D.V.D."/>
            <person name="Gould S.B."/>
            <person name="Rensing S.A."/>
        </authorList>
    </citation>
    <scope>NUCLEOTIDE SEQUENCE [LARGE SCALE GENOMIC DNA]</scope>
    <source>
        <strain evidence="2 3">S276</strain>
    </source>
</reference>
<protein>
    <submittedName>
        <fullName evidence="2">Uncharacterized protein</fullName>
    </submittedName>
</protein>
<evidence type="ECO:0000313" key="3">
    <source>
        <dbReference type="Proteomes" id="UP000265515"/>
    </source>
</evidence>
<feature type="region of interest" description="Disordered" evidence="1">
    <location>
        <begin position="143"/>
        <end position="322"/>
    </location>
</feature>